<dbReference type="RefSeq" id="XP_027119865.1">
    <property type="nucleotide sequence ID" value="XM_027264064.2"/>
</dbReference>
<reference evidence="4" key="2">
    <citation type="submission" date="2025-08" db="UniProtKB">
        <authorList>
            <consortium name="RefSeq"/>
        </authorList>
    </citation>
    <scope>IDENTIFICATION</scope>
    <source>
        <tissue evidence="4">Leaves</tissue>
    </source>
</reference>
<dbReference type="OrthoDB" id="1019168at2759"/>
<organism evidence="3 4">
    <name type="scientific">Coffea arabica</name>
    <name type="common">Arabian coffee</name>
    <dbReference type="NCBI Taxonomy" id="13443"/>
    <lineage>
        <taxon>Eukaryota</taxon>
        <taxon>Viridiplantae</taxon>
        <taxon>Streptophyta</taxon>
        <taxon>Embryophyta</taxon>
        <taxon>Tracheophyta</taxon>
        <taxon>Spermatophyta</taxon>
        <taxon>Magnoliopsida</taxon>
        <taxon>eudicotyledons</taxon>
        <taxon>Gunneridae</taxon>
        <taxon>Pentapetalae</taxon>
        <taxon>asterids</taxon>
        <taxon>lamiids</taxon>
        <taxon>Gentianales</taxon>
        <taxon>Rubiaceae</taxon>
        <taxon>Ixoroideae</taxon>
        <taxon>Gardenieae complex</taxon>
        <taxon>Bertiereae - Coffeeae clade</taxon>
        <taxon>Coffeeae</taxon>
        <taxon>Coffea</taxon>
    </lineage>
</organism>
<protein>
    <submittedName>
        <fullName evidence="4">Metacaspase-9-like</fullName>
    </submittedName>
</protein>
<comment type="similarity">
    <text evidence="1">Belongs to the peptidase C14B family.</text>
</comment>
<dbReference type="PANTHER" id="PTHR48104:SF7">
    <property type="entry name" value="METACASPASE-9"/>
    <property type="match status" value="1"/>
</dbReference>
<name>A0A6P6WWS6_COFAR</name>
<dbReference type="GO" id="GO:0006508">
    <property type="term" value="P:proteolysis"/>
    <property type="evidence" value="ECO:0007669"/>
    <property type="project" value="InterPro"/>
</dbReference>
<dbReference type="PANTHER" id="PTHR48104">
    <property type="entry name" value="METACASPASE-4"/>
    <property type="match status" value="1"/>
</dbReference>
<gene>
    <name evidence="4" type="primary">LOC113736873</name>
</gene>
<dbReference type="GO" id="GO:0004197">
    <property type="term" value="F:cysteine-type endopeptidase activity"/>
    <property type="evidence" value="ECO:0007669"/>
    <property type="project" value="InterPro"/>
</dbReference>
<dbReference type="InterPro" id="IPR050452">
    <property type="entry name" value="Metacaspase"/>
</dbReference>
<evidence type="ECO:0000259" key="2">
    <source>
        <dbReference type="Pfam" id="PF00656"/>
    </source>
</evidence>
<evidence type="ECO:0000313" key="3">
    <source>
        <dbReference type="Proteomes" id="UP001652660"/>
    </source>
</evidence>
<feature type="domain" description="Peptidase C14 caspase" evidence="2">
    <location>
        <begin position="3"/>
        <end position="310"/>
    </location>
</feature>
<reference evidence="3" key="1">
    <citation type="journal article" date="2025" name="Foods">
        <title>Unveiling the Microbial Signatures of Arabica Coffee Cherries: Insights into Ripeness Specific Diversity, Functional Traits, and Implications for Quality and Safety.</title>
        <authorList>
            <consortium name="RefSeq"/>
            <person name="Tenea G.N."/>
            <person name="Cifuentes V."/>
            <person name="Reyes P."/>
            <person name="Cevallos-Vallejos M."/>
        </authorList>
    </citation>
    <scope>NUCLEOTIDE SEQUENCE [LARGE SCALE GENOMIC DNA]</scope>
</reference>
<dbReference type="AlphaFoldDB" id="A0A6P6WWS6"/>
<dbReference type="Pfam" id="PF00656">
    <property type="entry name" value="Peptidase_C14"/>
    <property type="match status" value="1"/>
</dbReference>
<dbReference type="Proteomes" id="UP001652660">
    <property type="component" value="Chromosome 3e"/>
</dbReference>
<dbReference type="GO" id="GO:0005737">
    <property type="term" value="C:cytoplasm"/>
    <property type="evidence" value="ECO:0007669"/>
    <property type="project" value="TreeGrafter"/>
</dbReference>
<dbReference type="Gene3D" id="3.40.50.1460">
    <property type="match status" value="1"/>
</dbReference>
<accession>A0A6P6WWS6</accession>
<evidence type="ECO:0000313" key="4">
    <source>
        <dbReference type="RefSeq" id="XP_027119865.1"/>
    </source>
</evidence>
<sequence length="323" mass="36286">MAKLAILVGCCYPDDPDRLEGCYNDVETMKELLTTRCGFPPKNVVVLTDKLDSPLRPTGGIIRSAIDWMIEQAKAGDVLLFYFAGHGKFDDFGKGWGCIREEFIVPCDRNLIYSVDFRAMVNRIPQGAHLTIIADSCNSGGLIEMLKEQVGPGFPPHVCYTPRAYDYSPLYKPRLMPMTAIVRYLESRSGLNSPDIGRHLRHIYGNDVSIKFRGQADHHAQVNASHQPVDQLDDKGILISACQFDESSLDIRGVRRPHGVFTAVLSESVKEEPGPISYKLLVEKCRAKIELFAEKYRAKIERPPHPCLYCSDENVNAPFLQNR</sequence>
<evidence type="ECO:0000256" key="1">
    <source>
        <dbReference type="ARBA" id="ARBA00009005"/>
    </source>
</evidence>
<keyword evidence="3" id="KW-1185">Reference proteome</keyword>
<dbReference type="GeneID" id="113736873"/>
<proteinExistence type="inferred from homology"/>
<dbReference type="InterPro" id="IPR011600">
    <property type="entry name" value="Pept_C14_caspase"/>
</dbReference>